<dbReference type="EMBL" id="CP029289">
    <property type="protein sequence ID" value="AWR94342.1"/>
    <property type="molecule type" value="Genomic_DNA"/>
</dbReference>
<dbReference type="KEGG" id="abri:DFR85_06765"/>
<dbReference type="InterPro" id="IPR011962">
    <property type="entry name" value="dCTP_deaminase"/>
</dbReference>
<dbReference type="HAMAP" id="MF_00146">
    <property type="entry name" value="dCTP_deaminase"/>
    <property type="match status" value="1"/>
</dbReference>
<dbReference type="PANTHER" id="PTHR42680">
    <property type="entry name" value="DCTP DEAMINASE"/>
    <property type="match status" value="1"/>
</dbReference>
<dbReference type="UniPathway" id="UPA00610">
    <property type="reaction ID" value="UER00665"/>
</dbReference>
<gene>
    <name evidence="3" type="primary">dcd</name>
    <name evidence="4" type="ORF">DFR85_06765</name>
</gene>
<dbReference type="EC" id="3.5.4.13" evidence="3"/>
<keyword evidence="2 3" id="KW-0546">Nucleotide metabolism</keyword>
<dbReference type="InterPro" id="IPR036157">
    <property type="entry name" value="dUTPase-like_sf"/>
</dbReference>
<keyword evidence="3" id="KW-0547">Nucleotide-binding</keyword>
<comment type="pathway">
    <text evidence="3">Pyrimidine metabolism; dUMP biosynthesis; dUMP from dCTP (dUTP route): step 1/2.</text>
</comment>
<comment type="caution">
    <text evidence="3">Lacks conserved residue(s) required for the propagation of feature annotation.</text>
</comment>
<dbReference type="GO" id="GO:0008829">
    <property type="term" value="F:dCTP deaminase activity"/>
    <property type="evidence" value="ECO:0007669"/>
    <property type="project" value="UniProtKB-UniRule"/>
</dbReference>
<protein>
    <recommendedName>
        <fullName evidence="3">dCTP deaminase</fullName>
        <ecNumber evidence="3">3.5.4.13</ecNumber>
    </recommendedName>
    <alternativeName>
        <fullName evidence="3">Deoxycytidine triphosphate deaminase</fullName>
    </alternativeName>
</protein>
<dbReference type="NCBIfam" id="TIGR02274">
    <property type="entry name" value="dCTP_deam"/>
    <property type="match status" value="1"/>
</dbReference>
<dbReference type="GO" id="GO:0000166">
    <property type="term" value="F:nucleotide binding"/>
    <property type="evidence" value="ECO:0007669"/>
    <property type="project" value="UniProtKB-KW"/>
</dbReference>
<accession>A0A2U9IE72</accession>
<comment type="function">
    <text evidence="3">Catalyzes the deamination of dCTP to dUTP.</text>
</comment>
<dbReference type="GeneID" id="36831843"/>
<dbReference type="Gene3D" id="2.70.40.10">
    <property type="match status" value="1"/>
</dbReference>
<dbReference type="PANTHER" id="PTHR42680:SF3">
    <property type="entry name" value="DCTP DEAMINASE"/>
    <property type="match status" value="1"/>
</dbReference>
<sequence length="179" mass="20312">MILGDRDLKYYLEKGWIIIDPLNSDSIRENGVDLRVGDQIARFKNTNKIFTLDENDINEFFIIEKGTEFIINPQEHVLLTTKEMIKLPSDVMAFVNMRSSFARLGLFVPPTIVDAGFEGQVTIEVLGSAFPIKIKEGTRFIHLIFAKTLTPVENPYHGKYQGQKGVTLARFNLQASSNF</sequence>
<dbReference type="Proteomes" id="UP000248044">
    <property type="component" value="Chromosome"/>
</dbReference>
<evidence type="ECO:0000313" key="4">
    <source>
        <dbReference type="EMBL" id="AWR94342.1"/>
    </source>
</evidence>
<keyword evidence="1 3" id="KW-0378">Hydrolase</keyword>
<dbReference type="GO" id="GO:0006226">
    <property type="term" value="P:dUMP biosynthetic process"/>
    <property type="evidence" value="ECO:0007669"/>
    <property type="project" value="UniProtKB-UniPathway"/>
</dbReference>
<dbReference type="InterPro" id="IPR033704">
    <property type="entry name" value="dUTPase_trimeric"/>
</dbReference>
<comment type="catalytic activity">
    <reaction evidence="3">
        <text>dCTP + H2O + H(+) = dUTP + NH4(+)</text>
        <dbReference type="Rhea" id="RHEA:22680"/>
        <dbReference type="ChEBI" id="CHEBI:15377"/>
        <dbReference type="ChEBI" id="CHEBI:15378"/>
        <dbReference type="ChEBI" id="CHEBI:28938"/>
        <dbReference type="ChEBI" id="CHEBI:61481"/>
        <dbReference type="ChEBI" id="CHEBI:61555"/>
        <dbReference type="EC" id="3.5.4.13"/>
    </reaction>
</comment>
<dbReference type="AlphaFoldDB" id="A0A2U9IE72"/>
<comment type="subunit">
    <text evidence="3">Homotrimer.</text>
</comment>
<feature type="binding site" evidence="3">
    <location>
        <position position="159"/>
    </location>
    <ligand>
        <name>dCTP</name>
        <dbReference type="ChEBI" id="CHEBI:61481"/>
    </ligand>
</feature>
<dbReference type="Pfam" id="PF22769">
    <property type="entry name" value="DCD"/>
    <property type="match status" value="1"/>
</dbReference>
<feature type="active site" description="Proton donor/acceptor" evidence="3">
    <location>
        <position position="124"/>
    </location>
</feature>
<feature type="binding site" evidence="3">
    <location>
        <position position="156"/>
    </location>
    <ligand>
        <name>dCTP</name>
        <dbReference type="ChEBI" id="CHEBI:61481"/>
    </ligand>
</feature>
<dbReference type="CDD" id="cd07557">
    <property type="entry name" value="trimeric_dUTPase"/>
    <property type="match status" value="1"/>
</dbReference>
<comment type="similarity">
    <text evidence="3">Belongs to the dCTP deaminase family.</text>
</comment>
<name>A0A2U9IE72_9CREN</name>
<dbReference type="OrthoDB" id="33242at2157"/>
<evidence type="ECO:0000313" key="5">
    <source>
        <dbReference type="Proteomes" id="UP000248044"/>
    </source>
</evidence>
<keyword evidence="5" id="KW-1185">Reference proteome</keyword>
<organism evidence="4 5">
    <name type="scientific">Acidianus brierleyi</name>
    <dbReference type="NCBI Taxonomy" id="41673"/>
    <lineage>
        <taxon>Archaea</taxon>
        <taxon>Thermoproteota</taxon>
        <taxon>Thermoprotei</taxon>
        <taxon>Sulfolobales</taxon>
        <taxon>Sulfolobaceae</taxon>
        <taxon>Acidianus</taxon>
    </lineage>
</organism>
<feature type="binding site" evidence="3">
    <location>
        <begin position="98"/>
        <end position="103"/>
    </location>
    <ligand>
        <name>dCTP</name>
        <dbReference type="ChEBI" id="CHEBI:61481"/>
    </ligand>
</feature>
<dbReference type="SUPFAM" id="SSF51283">
    <property type="entry name" value="dUTPase-like"/>
    <property type="match status" value="1"/>
</dbReference>
<dbReference type="GO" id="GO:0006229">
    <property type="term" value="P:dUTP biosynthetic process"/>
    <property type="evidence" value="ECO:0007669"/>
    <property type="project" value="UniProtKB-UniRule"/>
</dbReference>
<dbReference type="RefSeq" id="WP_110270223.1">
    <property type="nucleotide sequence ID" value="NZ_CP029289.2"/>
</dbReference>
<feature type="binding site" evidence="3">
    <location>
        <position position="114"/>
    </location>
    <ligand>
        <name>dCTP</name>
        <dbReference type="ChEBI" id="CHEBI:61481"/>
    </ligand>
</feature>
<evidence type="ECO:0000256" key="2">
    <source>
        <dbReference type="ARBA" id="ARBA00023080"/>
    </source>
</evidence>
<evidence type="ECO:0000256" key="1">
    <source>
        <dbReference type="ARBA" id="ARBA00022801"/>
    </source>
</evidence>
<reference evidence="4 5" key="1">
    <citation type="submission" date="2018-05" db="EMBL/GenBank/DDBJ databases">
        <title>Complete Genome Sequences of Extremely Thermoacidophilic, Metal-Mobilizing Type-Strain Members of the Archaeal Family Sulfolobaceae: Acidianus brierleyi DSM-1651T, Acidianus sulfidivorans DSM-18786T, Metallosphaera hakonensis DSM-7519T, and Metallosphaera prunae DSM-10039T.</title>
        <authorList>
            <person name="Counts J.A."/>
            <person name="Kelly R.M."/>
        </authorList>
    </citation>
    <scope>NUCLEOTIDE SEQUENCE [LARGE SCALE GENOMIC DNA]</scope>
    <source>
        <strain evidence="4 5">DSM 1651</strain>
    </source>
</reference>
<evidence type="ECO:0000256" key="3">
    <source>
        <dbReference type="HAMAP-Rule" id="MF_00146"/>
    </source>
</evidence>
<feature type="binding site" evidence="3">
    <location>
        <position position="163"/>
    </location>
    <ligand>
        <name>dCTP</name>
        <dbReference type="ChEBI" id="CHEBI:61481"/>
    </ligand>
</feature>
<proteinExistence type="inferred from homology"/>